<dbReference type="Pfam" id="PF12167">
    <property type="entry name" value="Arm-DNA-bind_2"/>
    <property type="match status" value="1"/>
</dbReference>
<protein>
    <submittedName>
        <fullName evidence="4">Integrase</fullName>
    </submittedName>
</protein>
<dbReference type="Proteomes" id="UP000515680">
    <property type="component" value="Chromosome"/>
</dbReference>
<keyword evidence="2" id="KW-0233">DNA recombination</keyword>
<dbReference type="PROSITE" id="PS51898">
    <property type="entry name" value="TYR_RECOMBINASE"/>
    <property type="match status" value="1"/>
</dbReference>
<feature type="domain" description="Tyr recombinase" evidence="3">
    <location>
        <begin position="193"/>
        <end position="406"/>
    </location>
</feature>
<dbReference type="InterPro" id="IPR022000">
    <property type="entry name" value="Min27-like_integrase_DNA_bind"/>
</dbReference>
<reference evidence="4 5" key="1">
    <citation type="submission" date="2019-12" db="EMBL/GenBank/DDBJ databases">
        <title>complete genome sequences of Pseudomonas putida str. WP8-W18-CRE-01 isolated from wastewater treatment plant effluent.</title>
        <authorList>
            <person name="Sekizuka T."/>
            <person name="Itokawa K."/>
            <person name="Yatsu K."/>
            <person name="Inamine Y."/>
            <person name="Kuroda M."/>
        </authorList>
    </citation>
    <scope>NUCLEOTIDE SEQUENCE [LARGE SCALE GENOMIC DNA]</scope>
    <source>
        <strain evidence="4 5">WP8-W18-CRE-01</strain>
    </source>
</reference>
<dbReference type="PANTHER" id="PTHR30349:SF36">
    <property type="entry name" value="PROPHAGE INTEGRASE INTR-RELATED"/>
    <property type="match status" value="1"/>
</dbReference>
<keyword evidence="1" id="KW-0229">DNA integration</keyword>
<dbReference type="SUPFAM" id="SSF56349">
    <property type="entry name" value="DNA breaking-rejoining enzymes"/>
    <property type="match status" value="1"/>
</dbReference>
<dbReference type="InterPro" id="IPR050090">
    <property type="entry name" value="Tyrosine_recombinase_XerCD"/>
</dbReference>
<evidence type="ECO:0000313" key="4">
    <source>
        <dbReference type="EMBL" id="BBT38898.1"/>
    </source>
</evidence>
<dbReference type="InterPro" id="IPR013762">
    <property type="entry name" value="Integrase-like_cat_sf"/>
</dbReference>
<accession>A0A6S5T666</accession>
<dbReference type="EMBL" id="AP022227">
    <property type="protein sequence ID" value="BBT38898.1"/>
    <property type="molecule type" value="Genomic_DNA"/>
</dbReference>
<dbReference type="AlphaFoldDB" id="A0A6S5T666"/>
<organism evidence="4 5">
    <name type="scientific">Pseudomonas putida</name>
    <name type="common">Arthrobacter siderocapsulatus</name>
    <dbReference type="NCBI Taxonomy" id="303"/>
    <lineage>
        <taxon>Bacteria</taxon>
        <taxon>Pseudomonadati</taxon>
        <taxon>Pseudomonadota</taxon>
        <taxon>Gammaproteobacteria</taxon>
        <taxon>Pseudomonadales</taxon>
        <taxon>Pseudomonadaceae</taxon>
        <taxon>Pseudomonas</taxon>
    </lineage>
</organism>
<evidence type="ECO:0000313" key="5">
    <source>
        <dbReference type="Proteomes" id="UP000515680"/>
    </source>
</evidence>
<dbReference type="GO" id="GO:0015074">
    <property type="term" value="P:DNA integration"/>
    <property type="evidence" value="ECO:0007669"/>
    <property type="project" value="UniProtKB-KW"/>
</dbReference>
<sequence>MGRERTTSGLEAELAKHKGIELHGGNLRIVFMWRRIRCRESLGLPVTKANIKHAALLRAAILHEIKTNTFDYGRHFPNSKHAANYSSAKDERLGALVDRYKPLKAVDITPATEDRYSRALDICVDLVGRDRLAGILLPEDIQQLRAALIETRAPSTANHYLATFAGFLTWCESNGYSKGALAAACTRFAMSDKDPDPFTHDEFDQLITKGCLHPQDAAAITLATYTGLRPGELCALGVEDIDLHTGRLEVTRAITTTGTFKVPKTGKPRTILLMQPAIEAAKVLLSYVANHPQLPVRVYQNRHEWRDELVTPLLSPSTQARKRNINPWFVSTAWNTKFNAIQRRAEIRRRRPYQTRHTYACWCLTARGNLAFIAKQMGHKDFTMLVEVYAKWMDDESPTELQYIWNGIQKQSGKAPNLPHTFETNALTP</sequence>
<evidence type="ECO:0000256" key="2">
    <source>
        <dbReference type="ARBA" id="ARBA00023172"/>
    </source>
</evidence>
<dbReference type="RefSeq" id="WP_182817503.1">
    <property type="nucleotide sequence ID" value="NZ_AP022227.1"/>
</dbReference>
<evidence type="ECO:0000259" key="3">
    <source>
        <dbReference type="PROSITE" id="PS51898"/>
    </source>
</evidence>
<dbReference type="Pfam" id="PF00589">
    <property type="entry name" value="Phage_integrase"/>
    <property type="match status" value="1"/>
</dbReference>
<dbReference type="Gene3D" id="1.10.443.10">
    <property type="entry name" value="Intergrase catalytic core"/>
    <property type="match status" value="1"/>
</dbReference>
<gene>
    <name evidence="4" type="primary">int</name>
    <name evidence="4" type="ORF">WP8W18C01_12390</name>
</gene>
<proteinExistence type="predicted"/>
<dbReference type="InterPro" id="IPR011010">
    <property type="entry name" value="DNA_brk_join_enz"/>
</dbReference>
<dbReference type="InterPro" id="IPR002104">
    <property type="entry name" value="Integrase_catalytic"/>
</dbReference>
<dbReference type="GO" id="GO:0003677">
    <property type="term" value="F:DNA binding"/>
    <property type="evidence" value="ECO:0007669"/>
    <property type="project" value="InterPro"/>
</dbReference>
<evidence type="ECO:0000256" key="1">
    <source>
        <dbReference type="ARBA" id="ARBA00022908"/>
    </source>
</evidence>
<name>A0A6S5T666_PSEPU</name>
<dbReference type="PANTHER" id="PTHR30349">
    <property type="entry name" value="PHAGE INTEGRASE-RELATED"/>
    <property type="match status" value="1"/>
</dbReference>
<dbReference type="GO" id="GO:0006310">
    <property type="term" value="P:DNA recombination"/>
    <property type="evidence" value="ECO:0007669"/>
    <property type="project" value="UniProtKB-KW"/>
</dbReference>